<evidence type="ECO:0000313" key="3">
    <source>
        <dbReference type="EMBL" id="GAA2505717.1"/>
    </source>
</evidence>
<reference evidence="3 4" key="1">
    <citation type="journal article" date="2019" name="Int. J. Syst. Evol. Microbiol.">
        <title>The Global Catalogue of Microorganisms (GCM) 10K type strain sequencing project: providing services to taxonomists for standard genome sequencing and annotation.</title>
        <authorList>
            <consortium name="The Broad Institute Genomics Platform"/>
            <consortium name="The Broad Institute Genome Sequencing Center for Infectious Disease"/>
            <person name="Wu L."/>
            <person name="Ma J."/>
        </authorList>
    </citation>
    <scope>NUCLEOTIDE SEQUENCE [LARGE SCALE GENOMIC DNA]</scope>
    <source>
        <strain evidence="3 4">JCM 6923</strain>
    </source>
</reference>
<dbReference type="InterPro" id="IPR036291">
    <property type="entry name" value="NAD(P)-bd_dom_sf"/>
</dbReference>
<dbReference type="Pfam" id="PF01370">
    <property type="entry name" value="Epimerase"/>
    <property type="match status" value="1"/>
</dbReference>
<feature type="region of interest" description="Disordered" evidence="1">
    <location>
        <begin position="299"/>
        <end position="318"/>
    </location>
</feature>
<proteinExistence type="predicted"/>
<accession>A0ABN3MPE8</accession>
<organism evidence="3 4">
    <name type="scientific">Streptomyces graminearus</name>
    <dbReference type="NCBI Taxonomy" id="284030"/>
    <lineage>
        <taxon>Bacteria</taxon>
        <taxon>Bacillati</taxon>
        <taxon>Actinomycetota</taxon>
        <taxon>Actinomycetes</taxon>
        <taxon>Kitasatosporales</taxon>
        <taxon>Streptomycetaceae</taxon>
        <taxon>Streptomyces</taxon>
    </lineage>
</organism>
<dbReference type="Gene3D" id="3.40.50.720">
    <property type="entry name" value="NAD(P)-binding Rossmann-like Domain"/>
    <property type="match status" value="1"/>
</dbReference>
<name>A0ABN3MPE8_9ACTN</name>
<comment type="caution">
    <text evidence="3">The sequence shown here is derived from an EMBL/GenBank/DDBJ whole genome shotgun (WGS) entry which is preliminary data.</text>
</comment>
<feature type="domain" description="NAD-dependent epimerase/dehydratase" evidence="2">
    <location>
        <begin position="2"/>
        <end position="201"/>
    </location>
</feature>
<protein>
    <submittedName>
        <fullName evidence="3">SDR family oxidoreductase</fullName>
    </submittedName>
</protein>
<evidence type="ECO:0000313" key="4">
    <source>
        <dbReference type="Proteomes" id="UP001501721"/>
    </source>
</evidence>
<dbReference type="EMBL" id="BAAATL010000036">
    <property type="protein sequence ID" value="GAA2505717.1"/>
    <property type="molecule type" value="Genomic_DNA"/>
</dbReference>
<feature type="region of interest" description="Disordered" evidence="1">
    <location>
        <begin position="327"/>
        <end position="365"/>
    </location>
</feature>
<dbReference type="InterPro" id="IPR001509">
    <property type="entry name" value="Epimerase_deHydtase"/>
</dbReference>
<evidence type="ECO:0000256" key="1">
    <source>
        <dbReference type="SAM" id="MobiDB-lite"/>
    </source>
</evidence>
<gene>
    <name evidence="3" type="ORF">GCM10010422_65480</name>
</gene>
<evidence type="ECO:0000259" key="2">
    <source>
        <dbReference type="Pfam" id="PF01370"/>
    </source>
</evidence>
<feature type="compositionally biased region" description="Polar residues" evidence="1">
    <location>
        <begin position="356"/>
        <end position="365"/>
    </location>
</feature>
<keyword evidence="4" id="KW-1185">Reference proteome</keyword>
<dbReference type="SUPFAM" id="SSF51735">
    <property type="entry name" value="NAD(P)-binding Rossmann-fold domains"/>
    <property type="match status" value="1"/>
</dbReference>
<dbReference type="Proteomes" id="UP001501721">
    <property type="component" value="Unassembled WGS sequence"/>
</dbReference>
<sequence length="365" mass="38043">MLGGTEFVGRAVVEAALGRGWEVTVFNRGRHRSPSGATVLRGDRTAPGGLDTLAEGDWDAVVDTWSAAPRAVHETARLLRGRVGRYAYVSSCSVYAWPWPAGARADAPLVEGAAADAEQREYAVDKRGGELAALESFGADGSLLVRAGLILGPYENVGRLPWWLARIARGGPVLAPGPRGLPLQYIDARDLANWLLGALEQELSGPYDLVSPPGHTTMGAFLDACLAATGAAAELCWADPRTVLDAGIEPWTELPVWVPPGGEMYDACHRADAGRASDTGLVCRPVAETVADTWRWLTSIGGTPPRRSDRGAPGLDPEVEAKVLAALREGAPGAASEDEGAGVSGTAPEADGVPGTTPQEGASGQ</sequence>